<accession>A0A7J7WHU4</accession>
<name>A0A7J7WHU4_MYOMY</name>
<reference evidence="1 2" key="1">
    <citation type="journal article" date="2020" name="Nature">
        <title>Six reference-quality genomes reveal evolution of bat adaptations.</title>
        <authorList>
            <person name="Jebb D."/>
            <person name="Huang Z."/>
            <person name="Pippel M."/>
            <person name="Hughes G.M."/>
            <person name="Lavrichenko K."/>
            <person name="Devanna P."/>
            <person name="Winkler S."/>
            <person name="Jermiin L.S."/>
            <person name="Skirmuntt E.C."/>
            <person name="Katzourakis A."/>
            <person name="Burkitt-Gray L."/>
            <person name="Ray D.A."/>
            <person name="Sullivan K.A.M."/>
            <person name="Roscito J.G."/>
            <person name="Kirilenko B.M."/>
            <person name="Davalos L.M."/>
            <person name="Corthals A.P."/>
            <person name="Power M.L."/>
            <person name="Jones G."/>
            <person name="Ransome R.D."/>
            <person name="Dechmann D.K.N."/>
            <person name="Locatelli A.G."/>
            <person name="Puechmaille S.J."/>
            <person name="Fedrigo O."/>
            <person name="Jarvis E.D."/>
            <person name="Hiller M."/>
            <person name="Vernes S.C."/>
            <person name="Myers E.W."/>
            <person name="Teeling E.C."/>
        </authorList>
    </citation>
    <scope>NUCLEOTIDE SEQUENCE [LARGE SCALE GENOMIC DNA]</scope>
    <source>
        <strain evidence="1">MMyoMyo1</strain>
        <tissue evidence="1">Flight muscle</tissue>
    </source>
</reference>
<comment type="caution">
    <text evidence="1">The sequence shown here is derived from an EMBL/GenBank/DDBJ whole genome shotgun (WGS) entry which is preliminary data.</text>
</comment>
<organism evidence="1 2">
    <name type="scientific">Myotis myotis</name>
    <name type="common">Greater mouse-eared bat</name>
    <name type="synonym">Vespertilio myotis</name>
    <dbReference type="NCBI Taxonomy" id="51298"/>
    <lineage>
        <taxon>Eukaryota</taxon>
        <taxon>Metazoa</taxon>
        <taxon>Chordata</taxon>
        <taxon>Craniata</taxon>
        <taxon>Vertebrata</taxon>
        <taxon>Euteleostomi</taxon>
        <taxon>Mammalia</taxon>
        <taxon>Eutheria</taxon>
        <taxon>Laurasiatheria</taxon>
        <taxon>Chiroptera</taxon>
        <taxon>Yangochiroptera</taxon>
        <taxon>Vespertilionidae</taxon>
        <taxon>Myotis</taxon>
    </lineage>
</organism>
<proteinExistence type="predicted"/>
<evidence type="ECO:0000313" key="2">
    <source>
        <dbReference type="Proteomes" id="UP000527355"/>
    </source>
</evidence>
<sequence>MRACLPRGKLGQRQTIFWPGPRRERLPRSFRESRKNPLASCPPMVPRHRIWVSPGLRPRPCHQLLTRSPCLPRCQLSSLRTHRREGLCRPSTPSVHPILDRDSVWRERERGGEPVGPCDICQSCSSYVATTAGRPSRSGARRAALWDARRTKMLFPSSRLDWGVNDQRRGAGCLSCLQWP</sequence>
<gene>
    <name evidence="1" type="ORF">mMyoMyo1_012142</name>
</gene>
<keyword evidence="2" id="KW-1185">Reference proteome</keyword>
<evidence type="ECO:0000313" key="1">
    <source>
        <dbReference type="EMBL" id="KAF6336953.1"/>
    </source>
</evidence>
<dbReference type="Proteomes" id="UP000527355">
    <property type="component" value="Unassembled WGS sequence"/>
</dbReference>
<dbReference type="EMBL" id="JABWUV010000008">
    <property type="protein sequence ID" value="KAF6336953.1"/>
    <property type="molecule type" value="Genomic_DNA"/>
</dbReference>
<dbReference type="AlphaFoldDB" id="A0A7J7WHU4"/>
<protein>
    <submittedName>
        <fullName evidence="1">Uncharacterized protein</fullName>
    </submittedName>
</protein>